<gene>
    <name evidence="3" type="ORF">BW733_13090</name>
</gene>
<evidence type="ECO:0000256" key="2">
    <source>
        <dbReference type="SAM" id="Phobius"/>
    </source>
</evidence>
<organism evidence="3 4">
    <name type="scientific">Tessaracoccus flavescens</name>
    <dbReference type="NCBI Taxonomy" id="399497"/>
    <lineage>
        <taxon>Bacteria</taxon>
        <taxon>Bacillati</taxon>
        <taxon>Actinomycetota</taxon>
        <taxon>Actinomycetes</taxon>
        <taxon>Propionibacteriales</taxon>
        <taxon>Propionibacteriaceae</taxon>
        <taxon>Tessaracoccus</taxon>
    </lineage>
</organism>
<evidence type="ECO:0000256" key="1">
    <source>
        <dbReference type="SAM" id="MobiDB-lite"/>
    </source>
</evidence>
<feature type="transmembrane region" description="Helical" evidence="2">
    <location>
        <begin position="21"/>
        <end position="44"/>
    </location>
</feature>
<keyword evidence="2" id="KW-0812">Transmembrane</keyword>
<name>A0A1Q2CZT8_9ACTN</name>
<feature type="transmembrane region" description="Helical" evidence="2">
    <location>
        <begin position="50"/>
        <end position="69"/>
    </location>
</feature>
<sequence length="191" mass="20970">MFEYRDWVKQTPVRPAEEVRRLMIMGYVMTGVLALLCVISLVVILRMQPLQLQLIAGVVVLGGAAVLMFRKADTHRRSLALAASGSTVSPQGEYPLSISDTSVHFPQSLDAPKETWPLEGTTAELNMIARQQIVVLRHKDRKARHFFANAMADPVGDVLEELERRSGAAGPDVAAQPQDEAENSAHEGGDR</sequence>
<dbReference type="KEGG" id="tfa:BW733_13090"/>
<evidence type="ECO:0000313" key="3">
    <source>
        <dbReference type="EMBL" id="AQP51615.1"/>
    </source>
</evidence>
<accession>A0A1Q2CZT8</accession>
<protein>
    <submittedName>
        <fullName evidence="3">Uncharacterized protein</fullName>
    </submittedName>
</protein>
<dbReference type="Proteomes" id="UP000188235">
    <property type="component" value="Chromosome"/>
</dbReference>
<evidence type="ECO:0000313" key="4">
    <source>
        <dbReference type="Proteomes" id="UP000188235"/>
    </source>
</evidence>
<dbReference type="AlphaFoldDB" id="A0A1Q2CZT8"/>
<reference evidence="3 4" key="1">
    <citation type="journal article" date="2008" name="Int. J. Syst. Evol. Microbiol.">
        <title>Tessaracoccus flavescens sp. nov., isolated from marine sediment.</title>
        <authorList>
            <person name="Lee D.W."/>
            <person name="Lee S.D."/>
        </authorList>
    </citation>
    <scope>NUCLEOTIDE SEQUENCE [LARGE SCALE GENOMIC DNA]</scope>
    <source>
        <strain evidence="3 4">SST-39T</strain>
    </source>
</reference>
<keyword evidence="2" id="KW-1133">Transmembrane helix</keyword>
<dbReference type="EMBL" id="CP019607">
    <property type="protein sequence ID" value="AQP51615.1"/>
    <property type="molecule type" value="Genomic_DNA"/>
</dbReference>
<keyword evidence="4" id="KW-1185">Reference proteome</keyword>
<proteinExistence type="predicted"/>
<feature type="region of interest" description="Disordered" evidence="1">
    <location>
        <begin position="162"/>
        <end position="191"/>
    </location>
</feature>
<keyword evidence="2" id="KW-0472">Membrane</keyword>